<gene>
    <name evidence="1" type="ORF">Pint_04034</name>
</gene>
<reference evidence="2" key="1">
    <citation type="journal article" date="2023" name="G3 (Bethesda)">
        <title>Genome assembly and association tests identify interacting loci associated with vigor, precocity, and sex in interspecific pistachio rootstocks.</title>
        <authorList>
            <person name="Palmer W."/>
            <person name="Jacygrad E."/>
            <person name="Sagayaradj S."/>
            <person name="Cavanaugh K."/>
            <person name="Han R."/>
            <person name="Bertier L."/>
            <person name="Beede B."/>
            <person name="Kafkas S."/>
            <person name="Golino D."/>
            <person name="Preece J."/>
            <person name="Michelmore R."/>
        </authorList>
    </citation>
    <scope>NUCLEOTIDE SEQUENCE [LARGE SCALE GENOMIC DNA]</scope>
</reference>
<sequence length="132" mass="14791">MRSTLPLLHPTLSFDQAWEHWDDQHVSENDHPRAFPNNQLCAPEFCEARSLLVQAAAALAVAELANEFIYCQTLIKALDLIHCGKSYFSLAMMKPSFLETLGMDFESVHGMRAAFSEGDIKYASRKALADSQ</sequence>
<dbReference type="Proteomes" id="UP001163603">
    <property type="component" value="Chromosome 3"/>
</dbReference>
<evidence type="ECO:0000313" key="1">
    <source>
        <dbReference type="EMBL" id="KAJ0046314.1"/>
    </source>
</evidence>
<comment type="caution">
    <text evidence="1">The sequence shown here is derived from an EMBL/GenBank/DDBJ whole genome shotgun (WGS) entry which is preliminary data.</text>
</comment>
<keyword evidence="2" id="KW-1185">Reference proteome</keyword>
<proteinExistence type="predicted"/>
<organism evidence="1 2">
    <name type="scientific">Pistacia integerrima</name>
    <dbReference type="NCBI Taxonomy" id="434235"/>
    <lineage>
        <taxon>Eukaryota</taxon>
        <taxon>Viridiplantae</taxon>
        <taxon>Streptophyta</taxon>
        <taxon>Embryophyta</taxon>
        <taxon>Tracheophyta</taxon>
        <taxon>Spermatophyta</taxon>
        <taxon>Magnoliopsida</taxon>
        <taxon>eudicotyledons</taxon>
        <taxon>Gunneridae</taxon>
        <taxon>Pentapetalae</taxon>
        <taxon>rosids</taxon>
        <taxon>malvids</taxon>
        <taxon>Sapindales</taxon>
        <taxon>Anacardiaceae</taxon>
        <taxon>Pistacia</taxon>
    </lineage>
</organism>
<name>A0ACC0Z681_9ROSI</name>
<protein>
    <submittedName>
        <fullName evidence="1">Uncharacterized protein</fullName>
    </submittedName>
</protein>
<dbReference type="EMBL" id="CM047738">
    <property type="protein sequence ID" value="KAJ0046314.1"/>
    <property type="molecule type" value="Genomic_DNA"/>
</dbReference>
<accession>A0ACC0Z681</accession>
<evidence type="ECO:0000313" key="2">
    <source>
        <dbReference type="Proteomes" id="UP001163603"/>
    </source>
</evidence>